<dbReference type="Pfam" id="PF01625">
    <property type="entry name" value="PMSR"/>
    <property type="match status" value="1"/>
</dbReference>
<dbReference type="SUPFAM" id="SSF55068">
    <property type="entry name" value="Peptide methionine sulfoxide reductase"/>
    <property type="match status" value="1"/>
</dbReference>
<evidence type="ECO:0000313" key="5">
    <source>
        <dbReference type="Proteomes" id="UP000324020"/>
    </source>
</evidence>
<dbReference type="GO" id="GO:0008113">
    <property type="term" value="F:peptide-methionine (S)-S-oxide reductase activity"/>
    <property type="evidence" value="ECO:0007669"/>
    <property type="project" value="UniProtKB-EC"/>
</dbReference>
<dbReference type="Proteomes" id="UP000324020">
    <property type="component" value="Unassembled WGS sequence"/>
</dbReference>
<evidence type="ECO:0000259" key="3">
    <source>
        <dbReference type="Pfam" id="PF01625"/>
    </source>
</evidence>
<sequence length="220" mass="24633">MPSDPRTALRRLYRRVTPMDLTETRIQEYDRRAVDSDETETATFGLGCFWGPDARFGAIDGVVRTRVGYAGGTTRDPTYHSLGNHTEVFQIEFDPDTTTYRDLLSLVFESHTPGRQPSKTQYQNVVLTATDTQRATLEAFLTSRGVTADAIDTRIERLSRFYPAEDYHQKYRLRSVSSLMDAFDAAGYDDDALRESPIAAKLNGYAAGHDVAAVESLTSE</sequence>
<keyword evidence="2" id="KW-0560">Oxidoreductase</keyword>
<reference evidence="4 5" key="1">
    <citation type="submission" date="2016-10" db="EMBL/GenBank/DDBJ databases">
        <authorList>
            <person name="Varghese N."/>
            <person name="Submissions S."/>
        </authorList>
    </citation>
    <scope>NUCLEOTIDE SEQUENCE [LARGE SCALE GENOMIC DNA]</scope>
    <source>
        <strain evidence="4 5">CGMCC 1.3527</strain>
    </source>
</reference>
<dbReference type="InterPro" id="IPR002569">
    <property type="entry name" value="Met_Sox_Rdtase_MsrA_dom"/>
</dbReference>
<dbReference type="InterPro" id="IPR036509">
    <property type="entry name" value="Met_Sox_Rdtase_MsrA_sf"/>
</dbReference>
<dbReference type="AlphaFoldDB" id="A0A1G7NV20"/>
<dbReference type="Gene3D" id="3.30.1060.10">
    <property type="entry name" value="Peptide methionine sulphoxide reductase MsrA"/>
    <property type="match status" value="1"/>
</dbReference>
<accession>A0A1G7NV20</accession>
<organism evidence="4 5">
    <name type="scientific">Halorubrum xinjiangense</name>
    <dbReference type="NCBI Taxonomy" id="261291"/>
    <lineage>
        <taxon>Archaea</taxon>
        <taxon>Methanobacteriati</taxon>
        <taxon>Methanobacteriota</taxon>
        <taxon>Stenosarchaea group</taxon>
        <taxon>Halobacteria</taxon>
        <taxon>Halobacteriales</taxon>
        <taxon>Haloferacaceae</taxon>
        <taxon>Halorubrum</taxon>
    </lineage>
</organism>
<name>A0A1G7NV20_9EURY</name>
<proteinExistence type="predicted"/>
<evidence type="ECO:0000256" key="1">
    <source>
        <dbReference type="ARBA" id="ARBA00012502"/>
    </source>
</evidence>
<protein>
    <recommendedName>
        <fullName evidence="1">peptide-methionine (S)-S-oxide reductase</fullName>
        <ecNumber evidence="1">1.8.4.11</ecNumber>
    </recommendedName>
</protein>
<dbReference type="PANTHER" id="PTHR43774">
    <property type="entry name" value="PEPTIDE METHIONINE SULFOXIDE REDUCTASE"/>
    <property type="match status" value="1"/>
</dbReference>
<dbReference type="EMBL" id="FNBO01000008">
    <property type="protein sequence ID" value="SDF77958.1"/>
    <property type="molecule type" value="Genomic_DNA"/>
</dbReference>
<dbReference type="EC" id="1.8.4.11" evidence="1"/>
<evidence type="ECO:0000256" key="2">
    <source>
        <dbReference type="ARBA" id="ARBA00023002"/>
    </source>
</evidence>
<gene>
    <name evidence="4" type="ORF">SAMN04488067_108127</name>
</gene>
<evidence type="ECO:0000313" key="4">
    <source>
        <dbReference type="EMBL" id="SDF77958.1"/>
    </source>
</evidence>
<dbReference type="PANTHER" id="PTHR43774:SF1">
    <property type="entry name" value="PEPTIDE METHIONINE SULFOXIDE REDUCTASE MSRA 2"/>
    <property type="match status" value="1"/>
</dbReference>
<feature type="domain" description="Peptide methionine sulphoxide reductase MsrA" evidence="3">
    <location>
        <begin position="41"/>
        <end position="174"/>
    </location>
</feature>
<keyword evidence="5" id="KW-1185">Reference proteome</keyword>